<organism evidence="3 4">
    <name type="scientific">Halorubellus litoreus</name>
    <dbReference type="NCBI Taxonomy" id="755308"/>
    <lineage>
        <taxon>Archaea</taxon>
        <taxon>Methanobacteriati</taxon>
        <taxon>Methanobacteriota</taxon>
        <taxon>Stenosarchaea group</taxon>
        <taxon>Halobacteria</taxon>
        <taxon>Halobacteriales</taxon>
        <taxon>Halorubellaceae</taxon>
        <taxon>Halorubellus</taxon>
    </lineage>
</organism>
<keyword evidence="3" id="KW-0378">Hydrolase</keyword>
<gene>
    <name evidence="3" type="ORF">ACFQGB_12660</name>
</gene>
<dbReference type="Pfam" id="PF12705">
    <property type="entry name" value="PDDEXK_1"/>
    <property type="match status" value="1"/>
</dbReference>
<comment type="caution">
    <text evidence="3">The sequence shown here is derived from an EMBL/GenBank/DDBJ whole genome shotgun (WGS) entry which is preliminary data.</text>
</comment>
<dbReference type="AlphaFoldDB" id="A0ABD5VKJ1"/>
<dbReference type="InterPro" id="IPR038726">
    <property type="entry name" value="PDDEXK_AddAB-type"/>
</dbReference>
<feature type="domain" description="PD-(D/E)XK endonuclease-like" evidence="2">
    <location>
        <begin position="16"/>
        <end position="271"/>
    </location>
</feature>
<dbReference type="Proteomes" id="UP001596395">
    <property type="component" value="Unassembled WGS sequence"/>
</dbReference>
<evidence type="ECO:0000313" key="3">
    <source>
        <dbReference type="EMBL" id="MFC6953717.1"/>
    </source>
</evidence>
<protein>
    <submittedName>
        <fullName evidence="3">RecB family exonuclease</fullName>
    </submittedName>
</protein>
<dbReference type="Gene3D" id="3.90.320.10">
    <property type="match status" value="1"/>
</dbReference>
<evidence type="ECO:0000259" key="2">
    <source>
        <dbReference type="Pfam" id="PF12705"/>
    </source>
</evidence>
<dbReference type="InterPro" id="IPR011604">
    <property type="entry name" value="PDDEXK-like_dom_sf"/>
</dbReference>
<dbReference type="GO" id="GO:0004527">
    <property type="term" value="F:exonuclease activity"/>
    <property type="evidence" value="ECO:0007669"/>
    <property type="project" value="UniProtKB-KW"/>
</dbReference>
<evidence type="ECO:0000256" key="1">
    <source>
        <dbReference type="SAM" id="MobiDB-lite"/>
    </source>
</evidence>
<proteinExistence type="predicted"/>
<keyword evidence="3" id="KW-0540">Nuclease</keyword>
<dbReference type="EMBL" id="JBHSXN010000002">
    <property type="protein sequence ID" value="MFC6953717.1"/>
    <property type="molecule type" value="Genomic_DNA"/>
</dbReference>
<keyword evidence="3" id="KW-0269">Exonuclease</keyword>
<name>A0ABD5VKJ1_9EURY</name>
<evidence type="ECO:0000313" key="4">
    <source>
        <dbReference type="Proteomes" id="UP001596395"/>
    </source>
</evidence>
<feature type="region of interest" description="Disordered" evidence="1">
    <location>
        <begin position="282"/>
        <end position="308"/>
    </location>
</feature>
<dbReference type="RefSeq" id="WP_336350670.1">
    <property type="nucleotide sequence ID" value="NZ_JAZAQL010000002.1"/>
</dbReference>
<keyword evidence="4" id="KW-1185">Reference proteome</keyword>
<reference evidence="3 4" key="1">
    <citation type="journal article" date="2019" name="Int. J. Syst. Evol. Microbiol.">
        <title>The Global Catalogue of Microorganisms (GCM) 10K type strain sequencing project: providing services to taxonomists for standard genome sequencing and annotation.</title>
        <authorList>
            <consortium name="The Broad Institute Genomics Platform"/>
            <consortium name="The Broad Institute Genome Sequencing Center for Infectious Disease"/>
            <person name="Wu L."/>
            <person name="Ma J."/>
        </authorList>
    </citation>
    <scope>NUCLEOTIDE SEQUENCE [LARGE SCALE GENOMIC DNA]</scope>
    <source>
        <strain evidence="3 4">GX26</strain>
    </source>
</reference>
<accession>A0ABD5VKJ1</accession>
<sequence>MGFVDEIENSDEQLPHISKSRVKTWKTCPRKFWFQYIFGYRTGDTFYTKRGTRLHKTYELFHENAEAAIDAGTFDASYLEQYLPYDEVGLWLDWVDPFVVNFIRFEERRWHEACKHSENPARLWLPQEVEAEGWLDEPPVADSPPWMGYADAVLHAASVPDVDRDEGYVILDYKTGKTPDPKYREEGIFLEGEFYACLFEDELEIAAVAGYYPMNDDFIVAPLDDARREVINAAVEMMIGSRKMADFPIEEQPLCKWKPGKDNECDFYRICSSRWGCRGGPGPTFDDAPDREREEPTTQPGYGDRWLN</sequence>